<feature type="region of interest" description="Disordered" evidence="12">
    <location>
        <begin position="1"/>
        <end position="57"/>
    </location>
</feature>
<dbReference type="SMART" id="SM00335">
    <property type="entry name" value="ANX"/>
    <property type="match status" value="4"/>
</dbReference>
<comment type="domain">
    <text evidence="11">A pair of annexin repeats may form one binding site for calcium and phospholipid.</text>
</comment>
<organism evidence="13 14">
    <name type="scientific">Trichobilharzia regenti</name>
    <name type="common">Nasal bird schistosome</name>
    <dbReference type="NCBI Taxonomy" id="157069"/>
    <lineage>
        <taxon>Eukaryota</taxon>
        <taxon>Metazoa</taxon>
        <taxon>Spiralia</taxon>
        <taxon>Lophotrochozoa</taxon>
        <taxon>Platyhelminthes</taxon>
        <taxon>Trematoda</taxon>
        <taxon>Digenea</taxon>
        <taxon>Strigeidida</taxon>
        <taxon>Schistosomatoidea</taxon>
        <taxon>Schistosomatidae</taxon>
        <taxon>Trichobilharzia</taxon>
    </lineage>
</organism>
<dbReference type="WBParaSite" id="TREG1_95010.1">
    <property type="protein sequence ID" value="TREG1_95010.1"/>
    <property type="gene ID" value="TREG1_95010"/>
</dbReference>
<feature type="compositionally biased region" description="Pro residues" evidence="12">
    <location>
        <begin position="85"/>
        <end position="94"/>
    </location>
</feature>
<dbReference type="PROSITE" id="PS00223">
    <property type="entry name" value="ANNEXIN_1"/>
    <property type="match status" value="1"/>
</dbReference>
<dbReference type="InterPro" id="IPR001464">
    <property type="entry name" value="Annexin"/>
</dbReference>
<evidence type="ECO:0000256" key="1">
    <source>
        <dbReference type="ARBA" id="ARBA00004340"/>
    </source>
</evidence>
<dbReference type="InterPro" id="IPR018502">
    <property type="entry name" value="Annexin_repeat"/>
</dbReference>
<protein>
    <recommendedName>
        <fullName evidence="10 11">Annexin</fullName>
    </recommendedName>
</protein>
<evidence type="ECO:0000256" key="4">
    <source>
        <dbReference type="ARBA" id="ARBA00022737"/>
    </source>
</evidence>
<dbReference type="PANTHER" id="PTHR10502:SF102">
    <property type="entry name" value="ANNEXIN B11"/>
    <property type="match status" value="1"/>
</dbReference>
<evidence type="ECO:0000256" key="7">
    <source>
        <dbReference type="ARBA" id="ARBA00023302"/>
    </source>
</evidence>
<keyword evidence="5 11" id="KW-0106">Calcium</keyword>
<evidence type="ECO:0000256" key="5">
    <source>
        <dbReference type="ARBA" id="ARBA00022837"/>
    </source>
</evidence>
<dbReference type="SUPFAM" id="SSF47874">
    <property type="entry name" value="Annexin"/>
    <property type="match status" value="1"/>
</dbReference>
<dbReference type="InterPro" id="IPR037104">
    <property type="entry name" value="Annexin_sf"/>
</dbReference>
<reference evidence="14" key="2">
    <citation type="submission" date="2023-11" db="UniProtKB">
        <authorList>
            <consortium name="WormBaseParasite"/>
        </authorList>
    </citation>
    <scope>IDENTIFICATION</scope>
</reference>
<keyword evidence="4 11" id="KW-0677">Repeat</keyword>
<dbReference type="GO" id="GO:0043657">
    <property type="term" value="C:host cell"/>
    <property type="evidence" value="ECO:0007669"/>
    <property type="project" value="UniProtKB-SubCell"/>
</dbReference>
<comment type="subcellular location">
    <subcellularLocation>
        <location evidence="1">Host cell</location>
    </subcellularLocation>
    <subcellularLocation>
        <location evidence="2">Secreted</location>
        <location evidence="2">Extracellular exosome</location>
    </subcellularLocation>
    <subcellularLocation>
        <location evidence="9">Tegument</location>
    </subcellularLocation>
</comment>
<dbReference type="InterPro" id="IPR018252">
    <property type="entry name" value="Annexin_repeat_CS"/>
</dbReference>
<dbReference type="Proteomes" id="UP000050795">
    <property type="component" value="Unassembled WGS sequence"/>
</dbReference>
<evidence type="ECO:0000256" key="8">
    <source>
        <dbReference type="ARBA" id="ARBA00059330"/>
    </source>
</evidence>
<dbReference type="GO" id="GO:0012506">
    <property type="term" value="C:vesicle membrane"/>
    <property type="evidence" value="ECO:0007669"/>
    <property type="project" value="TreeGrafter"/>
</dbReference>
<dbReference type="GO" id="GO:0005634">
    <property type="term" value="C:nucleus"/>
    <property type="evidence" value="ECO:0007669"/>
    <property type="project" value="TreeGrafter"/>
</dbReference>
<comment type="similarity">
    <text evidence="3 11">Belongs to the annexin family.</text>
</comment>
<dbReference type="GO" id="GO:0005576">
    <property type="term" value="C:extracellular region"/>
    <property type="evidence" value="ECO:0007669"/>
    <property type="project" value="UniProtKB-SubCell"/>
</dbReference>
<proteinExistence type="inferred from homology"/>
<feature type="compositionally biased region" description="Gly residues" evidence="12">
    <location>
        <begin position="29"/>
        <end position="57"/>
    </location>
</feature>
<dbReference type="GO" id="GO:0005509">
    <property type="term" value="F:calcium ion binding"/>
    <property type="evidence" value="ECO:0007669"/>
    <property type="project" value="InterPro"/>
</dbReference>
<dbReference type="Pfam" id="PF00191">
    <property type="entry name" value="Annexin"/>
    <property type="match status" value="4"/>
</dbReference>
<evidence type="ECO:0000256" key="11">
    <source>
        <dbReference type="RuleBase" id="RU003540"/>
    </source>
</evidence>
<reference evidence="13" key="1">
    <citation type="submission" date="2022-06" db="EMBL/GenBank/DDBJ databases">
        <authorList>
            <person name="Berger JAMES D."/>
            <person name="Berger JAMES D."/>
        </authorList>
    </citation>
    <scope>NUCLEOTIDE SEQUENCE [LARGE SCALE GENOMIC DNA]</scope>
</reference>
<evidence type="ECO:0000313" key="13">
    <source>
        <dbReference type="Proteomes" id="UP000050795"/>
    </source>
</evidence>
<keyword evidence="7 11" id="KW-0111">Calcium/phospholipid-binding</keyword>
<dbReference type="Gene3D" id="1.10.220.10">
    <property type="entry name" value="Annexin"/>
    <property type="match status" value="4"/>
</dbReference>
<evidence type="ECO:0000256" key="9">
    <source>
        <dbReference type="ARBA" id="ARBA00060393"/>
    </source>
</evidence>
<sequence length="489" mass="52342">MNPNFGDLSAWNLSDNSNPVSNTNSYYPGGSGFPGGGPGYPGGGPGYPGGGPGYPGGGPCYPGGGPGFPGGGGGFPPASCQGPPQGYPGPDPAGFPPSGPMGFGNGPQYGYGQSGAGYPAQGYPQADSNYGGGARQYIPGAPNCPSQPSCGTMDSFSYNDCDYGRNTDINPYSEPNNSCQSNSYKDIFEPTVTDAANFDAETDCERLRKAMAGLGTNEKELIDVMAHRSPNQRAAISKFDSELSGHFLQCMTALCLSPAEFDALELRKAMRGAGTDEDVLIEILCSRTNEQIREIKEAYSTMHRGRDLEKDIRDDTSGYFKRVCVALAQGDRDENPQVDECRARRDAEDLYKAGEARLGTDESKFIQVLCGRSYPHLRAVFQHYGTLGKRDIEKAISSETSGDLCKALRTTVKCINNKPLYFAKKLRDSMRGAGTRDTTLIRIVVSRSPIDMGAIKREFHSLTGKTLGSWIADDTSGDYRRLLLALIGA</sequence>
<evidence type="ECO:0000256" key="12">
    <source>
        <dbReference type="SAM" id="MobiDB-lite"/>
    </source>
</evidence>
<evidence type="ECO:0000256" key="10">
    <source>
        <dbReference type="ARBA" id="ARBA00077076"/>
    </source>
</evidence>
<dbReference type="GO" id="GO:0001786">
    <property type="term" value="F:phosphatidylserine binding"/>
    <property type="evidence" value="ECO:0007669"/>
    <property type="project" value="TreeGrafter"/>
</dbReference>
<feature type="compositionally biased region" description="Polar residues" evidence="12">
    <location>
        <begin position="11"/>
        <end position="25"/>
    </location>
</feature>
<evidence type="ECO:0000256" key="2">
    <source>
        <dbReference type="ARBA" id="ARBA00004550"/>
    </source>
</evidence>
<dbReference type="GO" id="GO:0005737">
    <property type="term" value="C:cytoplasm"/>
    <property type="evidence" value="ECO:0007669"/>
    <property type="project" value="TreeGrafter"/>
</dbReference>
<dbReference type="PRINTS" id="PR00196">
    <property type="entry name" value="ANNEXIN"/>
</dbReference>
<dbReference type="FunFam" id="1.10.220.10:FF:000002">
    <property type="entry name" value="Annexin"/>
    <property type="match status" value="1"/>
</dbReference>
<name>A0AA85KKN2_TRIRE</name>
<evidence type="ECO:0000313" key="14">
    <source>
        <dbReference type="WBParaSite" id="TREG1_95010.1"/>
    </source>
</evidence>
<evidence type="ECO:0000256" key="6">
    <source>
        <dbReference type="ARBA" id="ARBA00023216"/>
    </source>
</evidence>
<evidence type="ECO:0000256" key="3">
    <source>
        <dbReference type="ARBA" id="ARBA00007831"/>
    </source>
</evidence>
<dbReference type="FunFam" id="1.10.220.10:FF:000003">
    <property type="entry name" value="Annexin"/>
    <property type="match status" value="1"/>
</dbReference>
<feature type="region of interest" description="Disordered" evidence="12">
    <location>
        <begin position="72"/>
        <end position="94"/>
    </location>
</feature>
<dbReference type="PROSITE" id="PS51897">
    <property type="entry name" value="ANNEXIN_2"/>
    <property type="match status" value="3"/>
</dbReference>
<comment type="function">
    <text evidence="8">Involved in reproduction of the worm. Involved in host-parasite interaction. Delivered into the host cell by means of parasite exosomes. Binds to acidic phospholipid membranes in a calcium-dependent manner in vitro. Causes aggregation of liposomes in the presence of calcium, but not in its absence. Likely to promote membrane fusion. May provide structural integrity within the tegument.</text>
</comment>
<keyword evidence="6 11" id="KW-0041">Annexin</keyword>
<dbReference type="FunFam" id="1.10.220.10:FF:000001">
    <property type="entry name" value="Annexin"/>
    <property type="match status" value="1"/>
</dbReference>
<dbReference type="PANTHER" id="PTHR10502">
    <property type="entry name" value="ANNEXIN"/>
    <property type="match status" value="1"/>
</dbReference>
<dbReference type="GO" id="GO:0005886">
    <property type="term" value="C:plasma membrane"/>
    <property type="evidence" value="ECO:0007669"/>
    <property type="project" value="TreeGrafter"/>
</dbReference>
<dbReference type="AlphaFoldDB" id="A0AA85KKN2"/>
<dbReference type="GO" id="GO:0005544">
    <property type="term" value="F:calcium-dependent phospholipid binding"/>
    <property type="evidence" value="ECO:0007669"/>
    <property type="project" value="UniProtKB-KW"/>
</dbReference>
<keyword evidence="13" id="KW-1185">Reference proteome</keyword>
<accession>A0AA85KKN2</accession>